<feature type="transmembrane region" description="Helical" evidence="1">
    <location>
        <begin position="101"/>
        <end position="120"/>
    </location>
</feature>
<name>A0A4Z2JI34_9TELE</name>
<keyword evidence="1" id="KW-1133">Transmembrane helix</keyword>
<evidence type="ECO:0000313" key="2">
    <source>
        <dbReference type="EMBL" id="TNN89288.1"/>
    </source>
</evidence>
<keyword evidence="3" id="KW-1185">Reference proteome</keyword>
<dbReference type="Proteomes" id="UP000314294">
    <property type="component" value="Unassembled WGS sequence"/>
</dbReference>
<accession>A0A4Z2JI34</accession>
<comment type="caution">
    <text evidence="2">The sequence shown here is derived from an EMBL/GenBank/DDBJ whole genome shotgun (WGS) entry which is preliminary data.</text>
</comment>
<proteinExistence type="predicted"/>
<gene>
    <name evidence="2" type="ORF">EYF80_000576</name>
</gene>
<evidence type="ECO:0000313" key="3">
    <source>
        <dbReference type="Proteomes" id="UP000314294"/>
    </source>
</evidence>
<evidence type="ECO:0000256" key="1">
    <source>
        <dbReference type="SAM" id="Phobius"/>
    </source>
</evidence>
<protein>
    <submittedName>
        <fullName evidence="2">Uncharacterized protein</fullName>
    </submittedName>
</protein>
<keyword evidence="1" id="KW-0472">Membrane</keyword>
<keyword evidence="1" id="KW-0812">Transmembrane</keyword>
<sequence>MDTQVEGMCSKANDRSKVQVTACFILLRTVWSGREGMELCPSCRPCRPRTSTCPEQTAPGGSALTLCHALIHGSESPDGSLTTDGLGPTPYLAKRSGNISLTYTVILQFLAWTWLPVYLMSQRTSLLEKSDS</sequence>
<dbReference type="AlphaFoldDB" id="A0A4Z2JI34"/>
<dbReference type="EMBL" id="SRLO01000002">
    <property type="protein sequence ID" value="TNN89288.1"/>
    <property type="molecule type" value="Genomic_DNA"/>
</dbReference>
<organism evidence="2 3">
    <name type="scientific">Liparis tanakae</name>
    <name type="common">Tanaka's snailfish</name>
    <dbReference type="NCBI Taxonomy" id="230148"/>
    <lineage>
        <taxon>Eukaryota</taxon>
        <taxon>Metazoa</taxon>
        <taxon>Chordata</taxon>
        <taxon>Craniata</taxon>
        <taxon>Vertebrata</taxon>
        <taxon>Euteleostomi</taxon>
        <taxon>Actinopterygii</taxon>
        <taxon>Neopterygii</taxon>
        <taxon>Teleostei</taxon>
        <taxon>Neoteleostei</taxon>
        <taxon>Acanthomorphata</taxon>
        <taxon>Eupercaria</taxon>
        <taxon>Perciformes</taxon>
        <taxon>Cottioidei</taxon>
        <taxon>Cottales</taxon>
        <taxon>Liparidae</taxon>
        <taxon>Liparis</taxon>
    </lineage>
</organism>
<reference evidence="2 3" key="1">
    <citation type="submission" date="2019-03" db="EMBL/GenBank/DDBJ databases">
        <title>First draft genome of Liparis tanakae, snailfish: a comprehensive survey of snailfish specific genes.</title>
        <authorList>
            <person name="Kim W."/>
            <person name="Song I."/>
            <person name="Jeong J.-H."/>
            <person name="Kim D."/>
            <person name="Kim S."/>
            <person name="Ryu S."/>
            <person name="Song J.Y."/>
            <person name="Lee S.K."/>
        </authorList>
    </citation>
    <scope>NUCLEOTIDE SEQUENCE [LARGE SCALE GENOMIC DNA]</scope>
    <source>
        <tissue evidence="2">Muscle</tissue>
    </source>
</reference>